<name>W7JFB6_PLAFA</name>
<dbReference type="EMBL" id="KE124767">
    <property type="protein sequence ID" value="EWC73419.1"/>
    <property type="molecule type" value="Genomic_DNA"/>
</dbReference>
<proteinExistence type="predicted"/>
<sequence length="39" mass="4914">MYVLYTFNNYFSTHLYIICNTKNEFFFNFSFICYIHILK</sequence>
<organism evidence="1 2">
    <name type="scientific">Plasmodium falciparum UGT5.1</name>
    <dbReference type="NCBI Taxonomy" id="1237627"/>
    <lineage>
        <taxon>Eukaryota</taxon>
        <taxon>Sar</taxon>
        <taxon>Alveolata</taxon>
        <taxon>Apicomplexa</taxon>
        <taxon>Aconoidasida</taxon>
        <taxon>Haemosporida</taxon>
        <taxon>Plasmodiidae</taxon>
        <taxon>Plasmodium</taxon>
        <taxon>Plasmodium (Laverania)</taxon>
    </lineage>
</organism>
<protein>
    <submittedName>
        <fullName evidence="1">Uncharacterized protein</fullName>
    </submittedName>
</protein>
<dbReference type="Proteomes" id="UP000030697">
    <property type="component" value="Unassembled WGS sequence"/>
</dbReference>
<dbReference type="AlphaFoldDB" id="W7JFB6"/>
<evidence type="ECO:0000313" key="2">
    <source>
        <dbReference type="Proteomes" id="UP000030697"/>
    </source>
</evidence>
<evidence type="ECO:0000313" key="1">
    <source>
        <dbReference type="EMBL" id="EWC73419.1"/>
    </source>
</evidence>
<gene>
    <name evidence="1" type="ORF">C923_05899</name>
</gene>
<reference evidence="1 2" key="1">
    <citation type="submission" date="2013-02" db="EMBL/GenBank/DDBJ databases">
        <title>The Genome Sequence of Plasmodium falciparum UGT5.1.</title>
        <authorList>
            <consortium name="The Broad Institute Genome Sequencing Platform"/>
            <consortium name="The Broad Institute Genome Sequencing Center for Infectious Disease"/>
            <person name="Neafsey D."/>
            <person name="Cheeseman I."/>
            <person name="Volkman S."/>
            <person name="Adams J."/>
            <person name="Walker B."/>
            <person name="Young S.K."/>
            <person name="Zeng Q."/>
            <person name="Gargeya S."/>
            <person name="Fitzgerald M."/>
            <person name="Haas B."/>
            <person name="Abouelleil A."/>
            <person name="Alvarado L."/>
            <person name="Arachchi H.M."/>
            <person name="Berlin A.M."/>
            <person name="Chapman S.B."/>
            <person name="Dewar J."/>
            <person name="Goldberg J."/>
            <person name="Griggs A."/>
            <person name="Gujja S."/>
            <person name="Hansen M."/>
            <person name="Howarth C."/>
            <person name="Imamovic A."/>
            <person name="Larimer J."/>
            <person name="McCowan C."/>
            <person name="Murphy C."/>
            <person name="Neiman D."/>
            <person name="Pearson M."/>
            <person name="Priest M."/>
            <person name="Roberts A."/>
            <person name="Saif S."/>
            <person name="Shea T."/>
            <person name="Sisk P."/>
            <person name="Sykes S."/>
            <person name="Wortman J."/>
            <person name="Nusbaum C."/>
            <person name="Birren B."/>
        </authorList>
    </citation>
    <scope>NUCLEOTIDE SEQUENCE [LARGE SCALE GENOMIC DNA]</scope>
    <source>
        <strain evidence="1 2">UGT5.1</strain>
    </source>
</reference>
<accession>W7JFB6</accession>